<organism evidence="2 3">
    <name type="scientific">candidate division CSSED10-310 bacterium</name>
    <dbReference type="NCBI Taxonomy" id="2855610"/>
    <lineage>
        <taxon>Bacteria</taxon>
        <taxon>Bacteria division CSSED10-310</taxon>
    </lineage>
</organism>
<dbReference type="InterPro" id="IPR025634">
    <property type="entry name" value="DUF4292"/>
</dbReference>
<evidence type="ECO:0000259" key="1">
    <source>
        <dbReference type="PROSITE" id="PS50106"/>
    </source>
</evidence>
<dbReference type="SMART" id="SM00228">
    <property type="entry name" value="PDZ"/>
    <property type="match status" value="1"/>
</dbReference>
<dbReference type="InterPro" id="IPR001969">
    <property type="entry name" value="Aspartic_peptidase_AS"/>
</dbReference>
<dbReference type="EMBL" id="JBHPBY010000232">
    <property type="protein sequence ID" value="MFC1851847.1"/>
    <property type="molecule type" value="Genomic_DNA"/>
</dbReference>
<dbReference type="InterPro" id="IPR021109">
    <property type="entry name" value="Peptidase_aspartic_dom_sf"/>
</dbReference>
<dbReference type="Pfam" id="PF14125">
    <property type="entry name" value="DUF4292"/>
    <property type="match status" value="1"/>
</dbReference>
<feature type="domain" description="PDZ" evidence="1">
    <location>
        <begin position="534"/>
        <end position="624"/>
    </location>
</feature>
<comment type="caution">
    <text evidence="2">The sequence shown here is derived from an EMBL/GenBank/DDBJ whole genome shotgun (WGS) entry which is preliminary data.</text>
</comment>
<evidence type="ECO:0000313" key="3">
    <source>
        <dbReference type="Proteomes" id="UP001594351"/>
    </source>
</evidence>
<dbReference type="SUPFAM" id="SSF50630">
    <property type="entry name" value="Acid proteases"/>
    <property type="match status" value="1"/>
</dbReference>
<dbReference type="InterPro" id="IPR001478">
    <property type="entry name" value="PDZ"/>
</dbReference>
<gene>
    <name evidence="2" type="ORF">ACFL27_16775</name>
</gene>
<dbReference type="Gene3D" id="2.30.42.10">
    <property type="match status" value="1"/>
</dbReference>
<dbReference type="InterPro" id="IPR041489">
    <property type="entry name" value="PDZ_6"/>
</dbReference>
<protein>
    <submittedName>
        <fullName evidence="2">DUF4292 domain-containing protein</fullName>
    </submittedName>
</protein>
<evidence type="ECO:0000313" key="2">
    <source>
        <dbReference type="EMBL" id="MFC1851847.1"/>
    </source>
</evidence>
<dbReference type="CDD" id="cd05483">
    <property type="entry name" value="retropepsin_like_bacteria"/>
    <property type="match status" value="1"/>
</dbReference>
<sequence>MKFKTRSGIYILILSWFVVTTSLSFVPGYVRTGIAGDQDLQSQLLDRWVSALGGRERLARIKSIHSISTVKMLNLEGTCEEWFTAQGYHRLEFDLAGIISMVLVRTPNHCWFLGPSEKVIEQTGKELEDEIRDVFFGTWSHLLPGRMAGEVDRAKLNPENKTWRIRLHPQGGTAATFTIDPSSHLPVSSESTDESNEKMITTFSDWKTFDGVLFPARIEVFTTDSDNIRLIELREIHLNETLSPDTFKQPVARQTNISYVSDRSSRDIPLDIQGVHLFLQCWVNDSEPLWFLLDTGASISIIDRDLAQKLGFELTGRISGTGTGEKQVEVNFIQNAAIRLRGVKLPAQTIAAISLRNALEVGFGREVAGILGYDFIKCFVVEIDYEKKKLQLHDPETWVYQGHGTEIPVRFLNNKPVCDGSITMPGGKSIKCVLRFDTGSSVALRFNKPFTVEHDLLAALPKKLDSRGGGIGGETSNYLGRIVAVQIGNLVFKNPVCSFSQSETGIGADPSHAGKLGGTILERCTVILDYKRERIYLEPNARFGAPFHGEMCGLAVRSAGRGDWHTFTVSFVFEDSPAARAGVKPADLIISIDGRPATEFHLRDLHKMLQDQGRKIKLGFRRGVETFVAELHLKPLL</sequence>
<dbReference type="Gene3D" id="2.40.70.10">
    <property type="entry name" value="Acid Proteases"/>
    <property type="match status" value="2"/>
</dbReference>
<dbReference type="InterPro" id="IPR034122">
    <property type="entry name" value="Retropepsin-like_bacterial"/>
</dbReference>
<reference evidence="2 3" key="1">
    <citation type="submission" date="2024-09" db="EMBL/GenBank/DDBJ databases">
        <title>Laminarin stimulates single cell rates of sulfate reduction while oxygen inhibits transcriptomic activity in coastal marine sediment.</title>
        <authorList>
            <person name="Lindsay M."/>
            <person name="Orcutt B."/>
            <person name="Emerson D."/>
            <person name="Stepanauskas R."/>
            <person name="D'Angelo T."/>
        </authorList>
    </citation>
    <scope>NUCLEOTIDE SEQUENCE [LARGE SCALE GENOMIC DNA]</scope>
    <source>
        <strain evidence="2">SAG AM-311-K15</strain>
    </source>
</reference>
<name>A0ABV6Z075_UNCC1</name>
<dbReference type="PROSITE" id="PS00141">
    <property type="entry name" value="ASP_PROTEASE"/>
    <property type="match status" value="1"/>
</dbReference>
<dbReference type="Pfam" id="PF17820">
    <property type="entry name" value="PDZ_6"/>
    <property type="match status" value="1"/>
</dbReference>
<dbReference type="Gene3D" id="2.50.20.10">
    <property type="entry name" value="Lipoprotein localisation LolA/LolB/LppX"/>
    <property type="match status" value="1"/>
</dbReference>
<dbReference type="InterPro" id="IPR036034">
    <property type="entry name" value="PDZ_sf"/>
</dbReference>
<dbReference type="Pfam" id="PF13650">
    <property type="entry name" value="Asp_protease_2"/>
    <property type="match status" value="1"/>
</dbReference>
<dbReference type="PROSITE" id="PS50106">
    <property type="entry name" value="PDZ"/>
    <property type="match status" value="1"/>
</dbReference>
<proteinExistence type="predicted"/>
<accession>A0ABV6Z075</accession>
<dbReference type="SUPFAM" id="SSF50156">
    <property type="entry name" value="PDZ domain-like"/>
    <property type="match status" value="1"/>
</dbReference>
<keyword evidence="3" id="KW-1185">Reference proteome</keyword>
<dbReference type="Proteomes" id="UP001594351">
    <property type="component" value="Unassembled WGS sequence"/>
</dbReference>